<protein>
    <submittedName>
        <fullName evidence="2">Uncharacterized protein</fullName>
    </submittedName>
</protein>
<evidence type="ECO:0000313" key="2">
    <source>
        <dbReference type="EMBL" id="CAI9547911.1"/>
    </source>
</evidence>
<proteinExistence type="predicted"/>
<dbReference type="Proteomes" id="UP001162483">
    <property type="component" value="Unassembled WGS sequence"/>
</dbReference>
<feature type="region of interest" description="Disordered" evidence="1">
    <location>
        <begin position="1"/>
        <end position="32"/>
    </location>
</feature>
<keyword evidence="3" id="KW-1185">Reference proteome</keyword>
<evidence type="ECO:0000256" key="1">
    <source>
        <dbReference type="SAM" id="MobiDB-lite"/>
    </source>
</evidence>
<comment type="caution">
    <text evidence="2">The sequence shown here is derived from an EMBL/GenBank/DDBJ whole genome shotgun (WGS) entry which is preliminary data.</text>
</comment>
<dbReference type="EMBL" id="CATNWA010004469">
    <property type="protein sequence ID" value="CAI9547911.1"/>
    <property type="molecule type" value="Genomic_DNA"/>
</dbReference>
<organism evidence="2 3">
    <name type="scientific">Staurois parvus</name>
    <dbReference type="NCBI Taxonomy" id="386267"/>
    <lineage>
        <taxon>Eukaryota</taxon>
        <taxon>Metazoa</taxon>
        <taxon>Chordata</taxon>
        <taxon>Craniata</taxon>
        <taxon>Vertebrata</taxon>
        <taxon>Euteleostomi</taxon>
        <taxon>Amphibia</taxon>
        <taxon>Batrachia</taxon>
        <taxon>Anura</taxon>
        <taxon>Neobatrachia</taxon>
        <taxon>Ranoidea</taxon>
        <taxon>Ranidae</taxon>
        <taxon>Staurois</taxon>
    </lineage>
</organism>
<reference evidence="2" key="1">
    <citation type="submission" date="2023-05" db="EMBL/GenBank/DDBJ databases">
        <authorList>
            <person name="Stuckert A."/>
        </authorList>
    </citation>
    <scope>NUCLEOTIDE SEQUENCE</scope>
</reference>
<accession>A0ABN9BK81</accession>
<sequence>MPDDSVPAVERDDPMPDDPVPAIEPDDLMPDDPTLLSSQMIQCLMTQCPRFC</sequence>
<name>A0ABN9BK81_9NEOB</name>
<evidence type="ECO:0000313" key="3">
    <source>
        <dbReference type="Proteomes" id="UP001162483"/>
    </source>
</evidence>
<gene>
    <name evidence="2" type="ORF">SPARVUS_LOCUS3067700</name>
</gene>